<comment type="catalytic activity">
    <reaction evidence="10 12">
        <text>tRNA(Sec) + L-serine + ATP = L-seryl-tRNA(Sec) + AMP + diphosphate + H(+)</text>
        <dbReference type="Rhea" id="RHEA:42580"/>
        <dbReference type="Rhea" id="RHEA-COMP:9742"/>
        <dbReference type="Rhea" id="RHEA-COMP:10128"/>
        <dbReference type="ChEBI" id="CHEBI:15378"/>
        <dbReference type="ChEBI" id="CHEBI:30616"/>
        <dbReference type="ChEBI" id="CHEBI:33019"/>
        <dbReference type="ChEBI" id="CHEBI:33384"/>
        <dbReference type="ChEBI" id="CHEBI:78442"/>
        <dbReference type="ChEBI" id="CHEBI:78533"/>
        <dbReference type="ChEBI" id="CHEBI:456215"/>
        <dbReference type="EC" id="6.1.1.11"/>
    </reaction>
</comment>
<dbReference type="PROSITE" id="PS50862">
    <property type="entry name" value="AA_TRNA_LIGASE_II"/>
    <property type="match status" value="1"/>
</dbReference>
<dbReference type="InterPro" id="IPR042103">
    <property type="entry name" value="SerRS_1_N_sf"/>
</dbReference>
<dbReference type="Pfam" id="PF00587">
    <property type="entry name" value="tRNA-synt_2b"/>
    <property type="match status" value="1"/>
</dbReference>
<dbReference type="Proteomes" id="UP000036771">
    <property type="component" value="Unassembled WGS sequence"/>
</dbReference>
<keyword evidence="7 12" id="KW-0067">ATP-binding</keyword>
<dbReference type="OrthoDB" id="9804647at2"/>
<feature type="binding site" evidence="13">
    <location>
        <position position="260"/>
    </location>
    <ligand>
        <name>L-serine</name>
        <dbReference type="ChEBI" id="CHEBI:33384"/>
    </ligand>
</feature>
<dbReference type="AlphaFoldDB" id="A0A0K8MBH8"/>
<evidence type="ECO:0000256" key="13">
    <source>
        <dbReference type="PIRSR" id="PIRSR001529-1"/>
    </source>
</evidence>
<feature type="binding site" evidence="13">
    <location>
        <position position="229"/>
    </location>
    <ligand>
        <name>L-serine</name>
        <dbReference type="ChEBI" id="CHEBI:33384"/>
    </ligand>
</feature>
<feature type="binding site" evidence="12 13">
    <location>
        <position position="283"/>
    </location>
    <ligand>
        <name>L-serine</name>
        <dbReference type="ChEBI" id="CHEBI:33384"/>
    </ligand>
</feature>
<feature type="coiled-coil region" evidence="15">
    <location>
        <begin position="30"/>
        <end position="64"/>
    </location>
</feature>
<name>A0A0K8MBH8_9PROT</name>
<dbReference type="SUPFAM" id="SSF46589">
    <property type="entry name" value="tRNA-binding arm"/>
    <property type="match status" value="1"/>
</dbReference>
<feature type="binding site" evidence="12">
    <location>
        <position position="387"/>
    </location>
    <ligand>
        <name>L-serine</name>
        <dbReference type="ChEBI" id="CHEBI:33384"/>
    </ligand>
</feature>
<accession>A0A0K8MBH8</accession>
<dbReference type="GO" id="GO:0006434">
    <property type="term" value="P:seryl-tRNA aminoacylation"/>
    <property type="evidence" value="ECO:0007669"/>
    <property type="project" value="UniProtKB-UniRule"/>
</dbReference>
<dbReference type="InterPro" id="IPR033729">
    <property type="entry name" value="SerRS_core"/>
</dbReference>
<comment type="function">
    <text evidence="12">Catalyzes the attachment of serine to tRNA(Ser). Is also able to aminoacylate tRNA(Sec) with serine, to form the misacylated tRNA L-seryl-tRNA(Sec), which will be further converted into selenocysteinyl-tRNA(Sec).</text>
</comment>
<keyword evidence="4 12" id="KW-0963">Cytoplasm</keyword>
<dbReference type="GO" id="GO:0005737">
    <property type="term" value="C:cytoplasm"/>
    <property type="evidence" value="ECO:0007669"/>
    <property type="project" value="UniProtKB-SubCell"/>
</dbReference>
<dbReference type="PANTHER" id="PTHR43697">
    <property type="entry name" value="SERYL-TRNA SYNTHETASE"/>
    <property type="match status" value="1"/>
</dbReference>
<dbReference type="Pfam" id="PF02403">
    <property type="entry name" value="Seryl_tRNA_N"/>
    <property type="match status" value="1"/>
</dbReference>
<evidence type="ECO:0000256" key="4">
    <source>
        <dbReference type="ARBA" id="ARBA00022490"/>
    </source>
</evidence>
<dbReference type="InterPro" id="IPR045864">
    <property type="entry name" value="aa-tRNA-synth_II/BPL/LPL"/>
</dbReference>
<evidence type="ECO:0000256" key="14">
    <source>
        <dbReference type="PIRSR" id="PIRSR001529-2"/>
    </source>
</evidence>
<comment type="catalytic activity">
    <reaction evidence="11 12">
        <text>tRNA(Ser) + L-serine + ATP = L-seryl-tRNA(Ser) + AMP + diphosphate + H(+)</text>
        <dbReference type="Rhea" id="RHEA:12292"/>
        <dbReference type="Rhea" id="RHEA-COMP:9669"/>
        <dbReference type="Rhea" id="RHEA-COMP:9703"/>
        <dbReference type="ChEBI" id="CHEBI:15378"/>
        <dbReference type="ChEBI" id="CHEBI:30616"/>
        <dbReference type="ChEBI" id="CHEBI:33019"/>
        <dbReference type="ChEBI" id="CHEBI:33384"/>
        <dbReference type="ChEBI" id="CHEBI:78442"/>
        <dbReference type="ChEBI" id="CHEBI:78533"/>
        <dbReference type="ChEBI" id="CHEBI:456215"/>
        <dbReference type="EC" id="6.1.1.11"/>
    </reaction>
</comment>
<dbReference type="NCBIfam" id="TIGR00414">
    <property type="entry name" value="serS"/>
    <property type="match status" value="1"/>
</dbReference>
<dbReference type="GO" id="GO:0016260">
    <property type="term" value="P:selenocysteine biosynthetic process"/>
    <property type="evidence" value="ECO:0007669"/>
    <property type="project" value="UniProtKB-UniRule"/>
</dbReference>
<dbReference type="PANTHER" id="PTHR43697:SF1">
    <property type="entry name" value="SERINE--TRNA LIGASE"/>
    <property type="match status" value="1"/>
</dbReference>
<dbReference type="InterPro" id="IPR015866">
    <property type="entry name" value="Ser-tRNA-synth_1_N"/>
</dbReference>
<feature type="binding site" evidence="12">
    <location>
        <begin position="229"/>
        <end position="231"/>
    </location>
    <ligand>
        <name>L-serine</name>
        <dbReference type="ChEBI" id="CHEBI:33384"/>
    </ligand>
</feature>
<feature type="binding site" evidence="12 14">
    <location>
        <begin position="347"/>
        <end position="350"/>
    </location>
    <ligand>
        <name>ATP</name>
        <dbReference type="ChEBI" id="CHEBI:30616"/>
    </ligand>
</feature>
<dbReference type="SUPFAM" id="SSF55681">
    <property type="entry name" value="Class II aaRS and biotin synthetases"/>
    <property type="match status" value="1"/>
</dbReference>
<keyword evidence="15" id="KW-0175">Coiled coil</keyword>
<dbReference type="InterPro" id="IPR002317">
    <property type="entry name" value="Ser-tRNA-ligase_type_1"/>
</dbReference>
<proteinExistence type="inferred from homology"/>
<dbReference type="EMBL" id="BBVC01000020">
    <property type="protein sequence ID" value="GAO97871.1"/>
    <property type="molecule type" value="Genomic_DNA"/>
</dbReference>
<evidence type="ECO:0000256" key="5">
    <source>
        <dbReference type="ARBA" id="ARBA00022598"/>
    </source>
</evidence>
<gene>
    <name evidence="12 17" type="primary">serS</name>
    <name evidence="17" type="ORF">Cva_00511</name>
</gene>
<dbReference type="GO" id="GO:0005524">
    <property type="term" value="F:ATP binding"/>
    <property type="evidence" value="ECO:0007669"/>
    <property type="project" value="UniProtKB-UniRule"/>
</dbReference>
<evidence type="ECO:0000256" key="2">
    <source>
        <dbReference type="ARBA" id="ARBA00005045"/>
    </source>
</evidence>
<evidence type="ECO:0000259" key="16">
    <source>
        <dbReference type="PROSITE" id="PS50862"/>
    </source>
</evidence>
<comment type="caution">
    <text evidence="12">Lacks conserved residue(s) required for the propagation of feature annotation.</text>
</comment>
<evidence type="ECO:0000313" key="18">
    <source>
        <dbReference type="Proteomes" id="UP000036771"/>
    </source>
</evidence>
<comment type="similarity">
    <text evidence="3 12">Belongs to the class-II aminoacyl-tRNA synthetase family. Type-1 seryl-tRNA synthetase subfamily.</text>
</comment>
<dbReference type="EC" id="6.1.1.11" evidence="12"/>
<keyword evidence="18" id="KW-1185">Reference proteome</keyword>
<evidence type="ECO:0000256" key="7">
    <source>
        <dbReference type="ARBA" id="ARBA00022840"/>
    </source>
</evidence>
<dbReference type="GO" id="GO:0004828">
    <property type="term" value="F:serine-tRNA ligase activity"/>
    <property type="evidence" value="ECO:0007669"/>
    <property type="project" value="UniProtKB-UniRule"/>
</dbReference>
<comment type="domain">
    <text evidence="12">Consists of two distinct domains, a catalytic core and a N-terminal extension that is involved in tRNA binding.</text>
</comment>
<dbReference type="Gene3D" id="1.10.287.40">
    <property type="entry name" value="Serine-tRNA synthetase, tRNA binding domain"/>
    <property type="match status" value="1"/>
</dbReference>
<feature type="binding site" evidence="13">
    <location>
        <position position="385"/>
    </location>
    <ligand>
        <name>L-serine</name>
        <dbReference type="ChEBI" id="CHEBI:33384"/>
    </ligand>
</feature>
<evidence type="ECO:0000256" key="9">
    <source>
        <dbReference type="ARBA" id="ARBA00023146"/>
    </source>
</evidence>
<dbReference type="UniPathway" id="UPA00906">
    <property type="reaction ID" value="UER00895"/>
</dbReference>
<evidence type="ECO:0000256" key="1">
    <source>
        <dbReference type="ARBA" id="ARBA00004496"/>
    </source>
</evidence>
<dbReference type="HAMAP" id="MF_00176">
    <property type="entry name" value="Ser_tRNA_synth_type1"/>
    <property type="match status" value="1"/>
</dbReference>
<keyword evidence="6 12" id="KW-0547">Nucleotide-binding</keyword>
<evidence type="ECO:0000256" key="8">
    <source>
        <dbReference type="ARBA" id="ARBA00022917"/>
    </source>
</evidence>
<keyword evidence="5 12" id="KW-0436">Ligase</keyword>
<comment type="pathway">
    <text evidence="2 12">Aminoacyl-tRNA biosynthesis; selenocysteinyl-tRNA(Sec) biosynthesis; L-seryl-tRNA(Sec) from L-serine and tRNA(Sec): step 1/1.</text>
</comment>
<comment type="subunit">
    <text evidence="12">Homodimer. The tRNA molecule binds across the dimer.</text>
</comment>
<keyword evidence="8 12" id="KW-0648">Protein biosynthesis</keyword>
<evidence type="ECO:0000256" key="12">
    <source>
        <dbReference type="HAMAP-Rule" id="MF_00176"/>
    </source>
</evidence>
<sequence>MLDIKWIRENPELLDKSLKRRYQEPMSAHIIEIDTLRRSAQTRLQELQNERNALAKAIGEAKRQGKDVPDLAQKASALKEMAPAIEEEERLHADRLHLLLSQLPNVLDDVVPEGRTDSENIEIRKWGTPRTFDFTPLPHYEIGEKLQGMDFDTATKISGARFVVLKGALARLERALGQFMLDLHTQEFGYQEVSPPLLVRDDAVYGVGQLPKFREDLFQTSDGRWLISTAEVSLTNLVRERILDEGSLPLRFTAFTPCFRSEAGAAGRDTRGMIRQHQFHKVELVSIVHPDAAETEHQRMVNAAETVLQRLEIPYRVMLLSCGDTSGASRRTYDLEVWLPGENMYREISSCSNCGDYQARRMQARFRPKNDTGSKNTTEFVFTLNGSGVAVGRALIAVIENYQNSDGSMTIPEALRPYMKGMKRISIHD</sequence>
<dbReference type="InterPro" id="IPR006195">
    <property type="entry name" value="aa-tRNA-synth_II"/>
</dbReference>
<dbReference type="STRING" id="1629334.Cva_00511"/>
<dbReference type="CDD" id="cd00770">
    <property type="entry name" value="SerRS_core"/>
    <property type="match status" value="1"/>
</dbReference>
<comment type="caution">
    <text evidence="17">The sequence shown here is derived from an EMBL/GenBank/DDBJ whole genome shotgun (WGS) entry which is preliminary data.</text>
</comment>
<dbReference type="PRINTS" id="PR00981">
    <property type="entry name" value="TRNASYNTHSER"/>
</dbReference>
<protein>
    <recommendedName>
        <fullName evidence="12">Serine--tRNA ligase</fullName>
        <ecNumber evidence="12">6.1.1.11</ecNumber>
    </recommendedName>
    <alternativeName>
        <fullName evidence="12">Seryl-tRNA synthetase</fullName>
        <shortName evidence="12">SerRS</shortName>
    </alternativeName>
    <alternativeName>
        <fullName evidence="12">Seryl-tRNA(Ser/Sec) synthetase</fullName>
    </alternativeName>
</protein>
<feature type="binding site" evidence="12 14">
    <location>
        <begin position="260"/>
        <end position="262"/>
    </location>
    <ligand>
        <name>ATP</name>
        <dbReference type="ChEBI" id="CHEBI:30616"/>
    </ligand>
</feature>
<dbReference type="Gene3D" id="3.30.930.10">
    <property type="entry name" value="Bira Bifunctional Protein, Domain 2"/>
    <property type="match status" value="1"/>
</dbReference>
<evidence type="ECO:0000256" key="11">
    <source>
        <dbReference type="ARBA" id="ARBA00048823"/>
    </source>
</evidence>
<evidence type="ECO:0000256" key="3">
    <source>
        <dbReference type="ARBA" id="ARBA00010728"/>
    </source>
</evidence>
<evidence type="ECO:0000313" key="17">
    <source>
        <dbReference type="EMBL" id="GAO97871.1"/>
    </source>
</evidence>
<dbReference type="PIRSF" id="PIRSF001529">
    <property type="entry name" value="Ser-tRNA-synth_IIa"/>
    <property type="match status" value="1"/>
</dbReference>
<dbReference type="InterPro" id="IPR002314">
    <property type="entry name" value="aa-tRNA-synt_IIb"/>
</dbReference>
<dbReference type="InterPro" id="IPR010978">
    <property type="entry name" value="tRNA-bd_arm"/>
</dbReference>
<feature type="domain" description="Aminoacyl-transfer RNA synthetases class-II family profile" evidence="16">
    <location>
        <begin position="171"/>
        <end position="412"/>
    </location>
</feature>
<evidence type="ECO:0000256" key="10">
    <source>
        <dbReference type="ARBA" id="ARBA00047929"/>
    </source>
</evidence>
<evidence type="ECO:0000256" key="6">
    <source>
        <dbReference type="ARBA" id="ARBA00022741"/>
    </source>
</evidence>
<organism evidence="17 18">
    <name type="scientific">Caedimonas varicaedens</name>
    <dbReference type="NCBI Taxonomy" id="1629334"/>
    <lineage>
        <taxon>Bacteria</taxon>
        <taxon>Pseudomonadati</taxon>
        <taxon>Pseudomonadota</taxon>
        <taxon>Alphaproteobacteria</taxon>
        <taxon>Holosporales</taxon>
        <taxon>Caedimonadaceae</taxon>
        <taxon>Caedimonas</taxon>
    </lineage>
</organism>
<evidence type="ECO:0000256" key="15">
    <source>
        <dbReference type="SAM" id="Coils"/>
    </source>
</evidence>
<reference evidence="17 18" key="1">
    <citation type="submission" date="2015-03" db="EMBL/GenBank/DDBJ databases">
        <title>Caedibacter varicaedens, whole genome shotgun sequence.</title>
        <authorList>
            <person name="Suzuki H."/>
            <person name="Dapper A.L."/>
            <person name="Gibson A.K."/>
            <person name="Jackson C."/>
            <person name="Lee H."/>
            <person name="Pejaver V.R."/>
            <person name="Doak T."/>
            <person name="Lynch M."/>
        </authorList>
    </citation>
    <scope>NUCLEOTIDE SEQUENCE [LARGE SCALE GENOMIC DNA]</scope>
</reference>
<keyword evidence="9 12" id="KW-0030">Aminoacyl-tRNA synthetase</keyword>
<comment type="subcellular location">
    <subcellularLocation>
        <location evidence="1 12">Cytoplasm</location>
    </subcellularLocation>
</comment>